<keyword evidence="1" id="KW-0677">Repeat</keyword>
<dbReference type="InterPro" id="IPR019545">
    <property type="entry name" value="DM13_domain"/>
</dbReference>
<dbReference type="InterPro" id="IPR005018">
    <property type="entry name" value="DOMON_domain"/>
</dbReference>
<evidence type="ECO:0000313" key="6">
    <source>
        <dbReference type="Proteomes" id="UP001487740"/>
    </source>
</evidence>
<feature type="domain" description="DM13" evidence="4">
    <location>
        <begin position="146"/>
        <end position="250"/>
    </location>
</feature>
<dbReference type="Pfam" id="PF03351">
    <property type="entry name" value="DOMON"/>
    <property type="match status" value="1"/>
</dbReference>
<dbReference type="PANTHER" id="PTHR24036">
    <property type="entry name" value="SKELETOR-RELATED"/>
    <property type="match status" value="1"/>
</dbReference>
<dbReference type="EMBL" id="JARAKH010000047">
    <property type="protein sequence ID" value="KAK8377454.1"/>
    <property type="molecule type" value="Genomic_DNA"/>
</dbReference>
<dbReference type="CDD" id="cd09631">
    <property type="entry name" value="DOMON_DOH"/>
    <property type="match status" value="1"/>
</dbReference>
<dbReference type="Proteomes" id="UP001487740">
    <property type="component" value="Unassembled WGS sequence"/>
</dbReference>
<dbReference type="Pfam" id="PF25489">
    <property type="entry name" value="At5g54830"/>
    <property type="match status" value="1"/>
</dbReference>
<evidence type="ECO:0000259" key="3">
    <source>
        <dbReference type="PROSITE" id="PS50836"/>
    </source>
</evidence>
<dbReference type="PROSITE" id="PS50836">
    <property type="entry name" value="DOMON"/>
    <property type="match status" value="1"/>
</dbReference>
<dbReference type="AlphaFoldDB" id="A0AAW0SRD1"/>
<comment type="caution">
    <text evidence="5">The sequence shown here is derived from an EMBL/GenBank/DDBJ whole genome shotgun (WGS) entry which is preliminary data.</text>
</comment>
<dbReference type="InterPro" id="IPR045266">
    <property type="entry name" value="DOH_DOMON"/>
</dbReference>
<evidence type="ECO:0008006" key="7">
    <source>
        <dbReference type="Google" id="ProtNLM"/>
    </source>
</evidence>
<dbReference type="SMART" id="SM00686">
    <property type="entry name" value="DM13"/>
    <property type="match status" value="2"/>
</dbReference>
<accession>A0AAW0SRD1</accession>
<dbReference type="Pfam" id="PF10517">
    <property type="entry name" value="DM13"/>
    <property type="match status" value="2"/>
</dbReference>
<organism evidence="5 6">
    <name type="scientific">Scylla paramamosain</name>
    <name type="common">Mud crab</name>
    <dbReference type="NCBI Taxonomy" id="85552"/>
    <lineage>
        <taxon>Eukaryota</taxon>
        <taxon>Metazoa</taxon>
        <taxon>Ecdysozoa</taxon>
        <taxon>Arthropoda</taxon>
        <taxon>Crustacea</taxon>
        <taxon>Multicrustacea</taxon>
        <taxon>Malacostraca</taxon>
        <taxon>Eumalacostraca</taxon>
        <taxon>Eucarida</taxon>
        <taxon>Decapoda</taxon>
        <taxon>Pleocyemata</taxon>
        <taxon>Brachyura</taxon>
        <taxon>Eubrachyura</taxon>
        <taxon>Portunoidea</taxon>
        <taxon>Portunidae</taxon>
        <taxon>Portuninae</taxon>
        <taxon>Scylla</taxon>
    </lineage>
</organism>
<dbReference type="SMART" id="SM00664">
    <property type="entry name" value="DoH"/>
    <property type="match status" value="1"/>
</dbReference>
<keyword evidence="6" id="KW-1185">Reference proteome</keyword>
<gene>
    <name evidence="5" type="ORF">O3P69_013828</name>
</gene>
<name>A0AAW0SRD1_SCYPA</name>
<protein>
    <recommendedName>
        <fullName evidence="7">Protein Skeletor</fullName>
    </recommendedName>
</protein>
<sequence length="827" mass="92525">MHFLPPLTDTFGQQQQKRDRRKGAYIGQLQTLQHEVSGKVWAVDEDKLFIENFTFDGRSPDTFFWIGNGSQPNPKGHLVRYPLDSPDEKPVQLSEMKGQDILLHLPPRLKITDMDWFSVWFRRFTINYGHVHIPSDLEPPRKRVLPEFQRLAHQLRSGNITILDARTFYIPNLHYDGKGPDAYFWVGKGTDPDPMGHKIPNEMGSLDVLRAYEGEDIELQLPENLTVYDIDYLAVWCVAYKHNFGHVQIPPADDLWVPPALGQTRIKPHWWYSGETGQLEDLLEAYRSDQRDAYQPAGVPQAPPSEEEMNALAPSSPRSGAPTDSQSGLAPQAGSSSGSGPHSPNTGGASSPLPPASHLTLCLLLLILVALPPLPTGLLVPELGQRRHHPCAAGNTRTTSHIAPPEFGNCRQLSPHLQVEWQAREEEVHVRLTAVMGEDEYIAFGLSPNSVRPQMLNSDIVIAYYDHDDGSFHAIDYTVTAKKQCTGKIGVCPDERVNGRNDASVISGERKNGVTIITFERPYKTNDPMDIPISRASEQRTVIAAIGPLSPSKEASYHEDFITDNHVQLDFKSVGDNTCNPKPGAGPESPRYPPWEPRVLRAITNFTATIGPTGGDRGYSLVTSYRSWNLAWWIEDKLIPEIYVERGQTYYFTVHGGNDHSDIARYHPLYITSSPEGGFNMKTSEEQQNERIFAGVAYSKLRMPEPTAVGSLCQWKHIGQDMWQQSETFETYKDSLYKSCDSGLPGSLVWTVAEDTPDLVYYQCYSHRNMGWKIHVVDSGYKQPRKGDNGGVSLTSSPFVLLSSFLLFLFLQPSTSVTPLALTPPLR</sequence>
<evidence type="ECO:0000259" key="4">
    <source>
        <dbReference type="PROSITE" id="PS51549"/>
    </source>
</evidence>
<reference evidence="5 6" key="1">
    <citation type="submission" date="2023-03" db="EMBL/GenBank/DDBJ databases">
        <title>High-quality genome of Scylla paramamosain provides insights in environmental adaptation.</title>
        <authorList>
            <person name="Zhang L."/>
        </authorList>
    </citation>
    <scope>NUCLEOTIDE SEQUENCE [LARGE SCALE GENOMIC DNA]</scope>
    <source>
        <strain evidence="5">LZ_2023a</strain>
        <tissue evidence="5">Muscle</tissue>
    </source>
</reference>
<feature type="region of interest" description="Disordered" evidence="2">
    <location>
        <begin position="293"/>
        <end position="352"/>
    </location>
</feature>
<dbReference type="InterPro" id="IPR052126">
    <property type="entry name" value="Spindle_Org/Thrombomodulin"/>
</dbReference>
<proteinExistence type="predicted"/>
<feature type="compositionally biased region" description="Low complexity" evidence="2">
    <location>
        <begin position="325"/>
        <end position="348"/>
    </location>
</feature>
<evidence type="ECO:0000256" key="1">
    <source>
        <dbReference type="ARBA" id="ARBA00022737"/>
    </source>
</evidence>
<dbReference type="InterPro" id="IPR057443">
    <property type="entry name" value="At5g54830-like"/>
</dbReference>
<dbReference type="PANTHER" id="PTHR24036:SF5">
    <property type="entry name" value="THROMBOMODULIN"/>
    <property type="match status" value="1"/>
</dbReference>
<evidence type="ECO:0000313" key="5">
    <source>
        <dbReference type="EMBL" id="KAK8377454.1"/>
    </source>
</evidence>
<evidence type="ECO:0000256" key="2">
    <source>
        <dbReference type="SAM" id="MobiDB-lite"/>
    </source>
</evidence>
<feature type="domain" description="DOMON" evidence="3">
    <location>
        <begin position="415"/>
        <end position="547"/>
    </location>
</feature>
<dbReference type="PROSITE" id="PS51549">
    <property type="entry name" value="DM13"/>
    <property type="match status" value="2"/>
</dbReference>
<feature type="domain" description="DM13" evidence="4">
    <location>
        <begin position="23"/>
        <end position="134"/>
    </location>
</feature>